<sequence length="101" mass="12354">MLTFLYDRENSDERYAFDNLKDVVLFYQSEEERTAFEVYIEEHQGLVDDQLKTIDRYNYIHAENEHKTTVYRDRLRVGVALNKLLCEWQNEKNERYEHGKN</sequence>
<gene>
    <name evidence="1" type="ORF">SDC9_164978</name>
</gene>
<proteinExistence type="predicted"/>
<dbReference type="EMBL" id="VSSQ01064799">
    <property type="protein sequence ID" value="MPN17623.1"/>
    <property type="molecule type" value="Genomic_DNA"/>
</dbReference>
<protein>
    <submittedName>
        <fullName evidence="1">Uncharacterized protein</fullName>
    </submittedName>
</protein>
<accession>A0A645G0D2</accession>
<name>A0A645G0D2_9ZZZZ</name>
<evidence type="ECO:0000313" key="1">
    <source>
        <dbReference type="EMBL" id="MPN17623.1"/>
    </source>
</evidence>
<reference evidence="1" key="1">
    <citation type="submission" date="2019-08" db="EMBL/GenBank/DDBJ databases">
        <authorList>
            <person name="Kucharzyk K."/>
            <person name="Murdoch R.W."/>
            <person name="Higgins S."/>
            <person name="Loffler F."/>
        </authorList>
    </citation>
    <scope>NUCLEOTIDE SEQUENCE</scope>
</reference>
<organism evidence="1">
    <name type="scientific">bioreactor metagenome</name>
    <dbReference type="NCBI Taxonomy" id="1076179"/>
    <lineage>
        <taxon>unclassified sequences</taxon>
        <taxon>metagenomes</taxon>
        <taxon>ecological metagenomes</taxon>
    </lineage>
</organism>
<dbReference type="AlphaFoldDB" id="A0A645G0D2"/>
<comment type="caution">
    <text evidence="1">The sequence shown here is derived from an EMBL/GenBank/DDBJ whole genome shotgun (WGS) entry which is preliminary data.</text>
</comment>